<dbReference type="InterPro" id="IPR025340">
    <property type="entry name" value="DUF4246"/>
</dbReference>
<gene>
    <name evidence="2" type="ORF">TPAR_03102</name>
</gene>
<dbReference type="EMBL" id="PKSG01000307">
    <property type="protein sequence ID" value="POR36710.1"/>
    <property type="molecule type" value="Genomic_DNA"/>
</dbReference>
<dbReference type="PANTHER" id="PTHR33119">
    <property type="entry name" value="IFI3P"/>
    <property type="match status" value="1"/>
</dbReference>
<dbReference type="PANTHER" id="PTHR33119:SF1">
    <property type="entry name" value="FE2OG DIOXYGENASE DOMAIN-CONTAINING PROTEIN"/>
    <property type="match status" value="1"/>
</dbReference>
<dbReference type="Pfam" id="PF14033">
    <property type="entry name" value="DUF4246"/>
    <property type="match status" value="1"/>
</dbReference>
<dbReference type="AlphaFoldDB" id="A0A2S4L2P9"/>
<dbReference type="Proteomes" id="UP000237481">
    <property type="component" value="Unassembled WGS sequence"/>
</dbReference>
<sequence>MVPKKSATHDDGTARFFRLAPSDVRASGFFGGASRIQVIVKLANIHLTPERPTYDGGSWHVEGQLNEHICATALFYYDSDNITDSRLGLRTPANAEDLSAELNYEQNDSLSVSRTFALDAGAYGSTLQDVGAVLTRPGRALFFPNLFQHRVQPFSLADAARPGHRKILALFLVDPAVPVISTANVPPQQRHWWAGDEHVRRGGRLPPELAEMVLRNVDYVVDGDEARAIREELMAERTVLQGRTTGRLEEVLFSFCEH</sequence>
<organism evidence="2 3">
    <name type="scientific">Tolypocladium paradoxum</name>
    <dbReference type="NCBI Taxonomy" id="94208"/>
    <lineage>
        <taxon>Eukaryota</taxon>
        <taxon>Fungi</taxon>
        <taxon>Dikarya</taxon>
        <taxon>Ascomycota</taxon>
        <taxon>Pezizomycotina</taxon>
        <taxon>Sordariomycetes</taxon>
        <taxon>Hypocreomycetidae</taxon>
        <taxon>Hypocreales</taxon>
        <taxon>Ophiocordycipitaceae</taxon>
        <taxon>Tolypocladium</taxon>
    </lineage>
</organism>
<accession>A0A2S4L2P9</accession>
<reference evidence="2 3" key="1">
    <citation type="submission" date="2018-01" db="EMBL/GenBank/DDBJ databases">
        <title>Harnessing the power of phylogenomics to disentangle the directionality and signatures of interkingdom host jumping in the parasitic fungal genus Tolypocladium.</title>
        <authorList>
            <person name="Quandt C.A."/>
            <person name="Patterson W."/>
            <person name="Spatafora J.W."/>
        </authorList>
    </citation>
    <scope>NUCLEOTIDE SEQUENCE [LARGE SCALE GENOMIC DNA]</scope>
    <source>
        <strain evidence="2 3">NRBC 100945</strain>
    </source>
</reference>
<evidence type="ECO:0000259" key="1">
    <source>
        <dbReference type="Pfam" id="PF14033"/>
    </source>
</evidence>
<dbReference type="OrthoDB" id="415532at2759"/>
<dbReference type="InterPro" id="IPR049192">
    <property type="entry name" value="DUF4246_C"/>
</dbReference>
<name>A0A2S4L2P9_9HYPO</name>
<feature type="domain" description="DUF4246" evidence="1">
    <location>
        <begin position="23"/>
        <end position="194"/>
    </location>
</feature>
<protein>
    <recommendedName>
        <fullName evidence="1">DUF4246 domain-containing protein</fullName>
    </recommendedName>
</protein>
<comment type="caution">
    <text evidence="2">The sequence shown here is derived from an EMBL/GenBank/DDBJ whole genome shotgun (WGS) entry which is preliminary data.</text>
</comment>
<dbReference type="STRING" id="94208.A0A2S4L2P9"/>
<keyword evidence="3" id="KW-1185">Reference proteome</keyword>
<proteinExistence type="predicted"/>
<evidence type="ECO:0000313" key="2">
    <source>
        <dbReference type="EMBL" id="POR36710.1"/>
    </source>
</evidence>
<evidence type="ECO:0000313" key="3">
    <source>
        <dbReference type="Proteomes" id="UP000237481"/>
    </source>
</evidence>